<dbReference type="RefSeq" id="WP_050434207.1">
    <property type="nucleotide sequence ID" value="NZ_CP012159.1"/>
</dbReference>
<name>A0A0K1EPS3_CHOCO</name>
<gene>
    <name evidence="1" type="ORF">CMC5_068350</name>
</gene>
<protein>
    <submittedName>
        <fullName evidence="1">Uncharacterized protein</fullName>
    </submittedName>
</protein>
<organism evidence="1 2">
    <name type="scientific">Chondromyces crocatus</name>
    <dbReference type="NCBI Taxonomy" id="52"/>
    <lineage>
        <taxon>Bacteria</taxon>
        <taxon>Pseudomonadati</taxon>
        <taxon>Myxococcota</taxon>
        <taxon>Polyangia</taxon>
        <taxon>Polyangiales</taxon>
        <taxon>Polyangiaceae</taxon>
        <taxon>Chondromyces</taxon>
    </lineage>
</organism>
<dbReference type="Proteomes" id="UP000067626">
    <property type="component" value="Chromosome"/>
</dbReference>
<dbReference type="AlphaFoldDB" id="A0A0K1EPS3"/>
<sequence>MRVQGHQIDTLGTTEAERFEGRMVHHVDTFFRGAIWLLGEPQIRDAIRLGLQRAGRYGIEFQRDACLYISLMFVLVLGSHFDEDPLHPWAHEILTEDTFSSPKLRVDTLYDRAMVYLDRVLGRKNQHIMRAAARFLAETPEALFTPHGSGELPPRLRERLQQVYPEKYAAHGEAELDALIADGITRASSIGLQDERNIVTYVCAMFVFGHRFDVDPKLANLTQGLRDPAADEGARMGALYERARDLIEKATVRAAAQGSD</sequence>
<dbReference type="EMBL" id="CP012159">
    <property type="protein sequence ID" value="AKT42608.1"/>
    <property type="molecule type" value="Genomic_DNA"/>
</dbReference>
<accession>A0A0K1EPS3</accession>
<dbReference type="KEGG" id="ccro:CMC5_068350"/>
<proteinExistence type="predicted"/>
<evidence type="ECO:0000313" key="2">
    <source>
        <dbReference type="Proteomes" id="UP000067626"/>
    </source>
</evidence>
<reference evidence="1 2" key="1">
    <citation type="submission" date="2015-07" db="EMBL/GenBank/DDBJ databases">
        <title>Genome analysis of myxobacterium Chondromyces crocatus Cm c5 reveals a high potential for natural compound synthesis and the genetic basis for the loss of fruiting body formation.</title>
        <authorList>
            <person name="Zaburannyi N."/>
            <person name="Bunk B."/>
            <person name="Maier J."/>
            <person name="Overmann J."/>
            <person name="Mueller R."/>
        </authorList>
    </citation>
    <scope>NUCLEOTIDE SEQUENCE [LARGE SCALE GENOMIC DNA]</scope>
    <source>
        <strain evidence="1 2">Cm c5</strain>
    </source>
</reference>
<dbReference type="OrthoDB" id="5525147at2"/>
<dbReference type="STRING" id="52.CMC5_068350"/>
<keyword evidence="2" id="KW-1185">Reference proteome</keyword>
<evidence type="ECO:0000313" key="1">
    <source>
        <dbReference type="EMBL" id="AKT42608.1"/>
    </source>
</evidence>